<gene>
    <name evidence="1" type="ORF">L1987_70305</name>
</gene>
<protein>
    <submittedName>
        <fullName evidence="1">Uncharacterized protein</fullName>
    </submittedName>
</protein>
<comment type="caution">
    <text evidence="1">The sequence shown here is derived from an EMBL/GenBank/DDBJ whole genome shotgun (WGS) entry which is preliminary data.</text>
</comment>
<reference evidence="2" key="1">
    <citation type="journal article" date="2022" name="Mol. Ecol. Resour.">
        <title>The genomes of chicory, endive, great burdock and yacon provide insights into Asteraceae palaeo-polyploidization history and plant inulin production.</title>
        <authorList>
            <person name="Fan W."/>
            <person name="Wang S."/>
            <person name="Wang H."/>
            <person name="Wang A."/>
            <person name="Jiang F."/>
            <person name="Liu H."/>
            <person name="Zhao H."/>
            <person name="Xu D."/>
            <person name="Zhang Y."/>
        </authorList>
    </citation>
    <scope>NUCLEOTIDE SEQUENCE [LARGE SCALE GENOMIC DNA]</scope>
    <source>
        <strain evidence="2">cv. Yunnan</strain>
    </source>
</reference>
<reference evidence="1 2" key="2">
    <citation type="journal article" date="2022" name="Mol. Ecol. Resour.">
        <title>The genomes of chicory, endive, great burdock and yacon provide insights into Asteraceae paleo-polyploidization history and plant inulin production.</title>
        <authorList>
            <person name="Fan W."/>
            <person name="Wang S."/>
            <person name="Wang H."/>
            <person name="Wang A."/>
            <person name="Jiang F."/>
            <person name="Liu H."/>
            <person name="Zhao H."/>
            <person name="Xu D."/>
            <person name="Zhang Y."/>
        </authorList>
    </citation>
    <scope>NUCLEOTIDE SEQUENCE [LARGE SCALE GENOMIC DNA]</scope>
    <source>
        <strain evidence="2">cv. Yunnan</strain>
        <tissue evidence="1">Leaves</tissue>
    </source>
</reference>
<organism evidence="1 2">
    <name type="scientific">Smallanthus sonchifolius</name>
    <dbReference type="NCBI Taxonomy" id="185202"/>
    <lineage>
        <taxon>Eukaryota</taxon>
        <taxon>Viridiplantae</taxon>
        <taxon>Streptophyta</taxon>
        <taxon>Embryophyta</taxon>
        <taxon>Tracheophyta</taxon>
        <taxon>Spermatophyta</taxon>
        <taxon>Magnoliopsida</taxon>
        <taxon>eudicotyledons</taxon>
        <taxon>Gunneridae</taxon>
        <taxon>Pentapetalae</taxon>
        <taxon>asterids</taxon>
        <taxon>campanulids</taxon>
        <taxon>Asterales</taxon>
        <taxon>Asteraceae</taxon>
        <taxon>Asteroideae</taxon>
        <taxon>Heliantheae alliance</taxon>
        <taxon>Millerieae</taxon>
        <taxon>Smallanthus</taxon>
    </lineage>
</organism>
<proteinExistence type="predicted"/>
<evidence type="ECO:0000313" key="1">
    <source>
        <dbReference type="EMBL" id="KAI3711761.1"/>
    </source>
</evidence>
<evidence type="ECO:0000313" key="2">
    <source>
        <dbReference type="Proteomes" id="UP001056120"/>
    </source>
</evidence>
<name>A0ACB9AQJ3_9ASTR</name>
<dbReference type="EMBL" id="CM042041">
    <property type="protein sequence ID" value="KAI3711761.1"/>
    <property type="molecule type" value="Genomic_DNA"/>
</dbReference>
<sequence length="186" mass="20679">MEELKALRLKEKILLIELRAVQQQIALYDESLNATTVNSVQEDNSLKTESIPLQTAKSKETSSPLIPDALGKSMKDASDEPQSSSSPEANGSGKDKPNPFTAGSLPKTINLRPTYAQKVTSPENHRARFYVIFDGEHRGIYEDWAIVSKYVQHSSVPFKKFGSLLQAQQEATRYSAPFGKKEIPLK</sequence>
<dbReference type="Proteomes" id="UP001056120">
    <property type="component" value="Linkage Group LG24"/>
</dbReference>
<keyword evidence="2" id="KW-1185">Reference proteome</keyword>
<accession>A0ACB9AQJ3</accession>